<dbReference type="AlphaFoldDB" id="H3KBP0"/>
<protein>
    <submittedName>
        <fullName evidence="3">Transposase, IS4 family</fullName>
    </submittedName>
</protein>
<dbReference type="OrthoDB" id="9150060at2"/>
<reference evidence="3 4" key="1">
    <citation type="submission" date="2011-11" db="EMBL/GenBank/DDBJ databases">
        <authorList>
            <person name="Weinstock G."/>
            <person name="Sodergren E."/>
            <person name="Clifton S."/>
            <person name="Fulton L."/>
            <person name="Fulton B."/>
            <person name="Courtney L."/>
            <person name="Fronick C."/>
            <person name="Harrison M."/>
            <person name="Strong C."/>
            <person name="Farmer C."/>
            <person name="Delahaunty K."/>
            <person name="Markovic C."/>
            <person name="Hall O."/>
            <person name="Minx P."/>
            <person name="Tomlinson C."/>
            <person name="Mitreva M."/>
            <person name="Hou S."/>
            <person name="Chen J."/>
            <person name="Wollam A."/>
            <person name="Pepin K.H."/>
            <person name="Johnson M."/>
            <person name="Bhonagiri V."/>
            <person name="Zhang X."/>
            <person name="Suruliraj S."/>
            <person name="Warren W."/>
            <person name="Chinwalla A."/>
            <person name="Mardis E.R."/>
            <person name="Wilson R.K."/>
        </authorList>
    </citation>
    <scope>NUCLEOTIDE SEQUENCE [LARGE SCALE GENOMIC DNA]</scope>
    <source>
        <strain evidence="3 4">YIT 11816</strain>
    </source>
</reference>
<dbReference type="PANTHER" id="PTHR34614:SF2">
    <property type="entry name" value="TRANSPOSASE IS4-LIKE DOMAIN-CONTAINING PROTEIN"/>
    <property type="match status" value="1"/>
</dbReference>
<dbReference type="EMBL" id="AFBQ01000015">
    <property type="protein sequence ID" value="EHY32469.1"/>
    <property type="molecule type" value="Genomic_DNA"/>
</dbReference>
<dbReference type="HOGENOM" id="CLU_031289_3_2_4"/>
<evidence type="ECO:0000313" key="4">
    <source>
        <dbReference type="Proteomes" id="UP000004956"/>
    </source>
</evidence>
<evidence type="ECO:0000256" key="1">
    <source>
        <dbReference type="SAM" id="Coils"/>
    </source>
</evidence>
<dbReference type="STRING" id="762967.HMPREF9440_00136"/>
<sequence length="588" mass="67591">MYLSATVKVPEIPGKITRRKMGTNVYVLFEVGRVYDPKRQFNVPQRVTIGKLVSEADNTQMQPNEKFLELFPECRPLPQEQASVRSNTISAGTFIALDSIVREYKLRQLLDDAFGRDAGFILDLAAYMIVSEDNAAQYYPDYARRHPLFTEGMSVKSDSSVSRLLSRMGRDQITAFLDAWNARQDHRHRIYISYDSTNKNSQAGELDLVEFGHPKTDMGLPIFNLSLAFDRTNQIPLFYELYPGSIPDVCQLRYLIEKIVAYNYRSVGVVLDRGYFSRANIEFMDEKKIQFLLMVKGCRSLVSDFVTASRGSFETDRACRVSGADVYGTTIRHKLYDSDKKQRYFHLFFSPSKLAQERAALEARLDAMAAELTKLEGREVEIDAPFSRYFTCHYSGETKGSRKFLFAEEKRDVTKQELELCGYFCIISSETMTAQEAYSLYRGRDASEKLFRSDKSFLGARSQRVYSNEAVQAKIFIEFVALIIRNRFYNLLKEQMCRLVTRRNTMTVPGAIRELEKIEMTRRNGAQYMLDYALTKTQKMLLQSFGLNADDTVSRAMEIARKLAESKNEIVNEQGEEDDAQTEVDELY</sequence>
<dbReference type="Proteomes" id="UP000004956">
    <property type="component" value="Unassembled WGS sequence"/>
</dbReference>
<dbReference type="InterPro" id="IPR002559">
    <property type="entry name" value="Transposase_11"/>
</dbReference>
<proteinExistence type="predicted"/>
<dbReference type="PANTHER" id="PTHR34614">
    <property type="match status" value="1"/>
</dbReference>
<organism evidence="3 4">
    <name type="scientific">Sutterella parvirubra YIT 11816</name>
    <dbReference type="NCBI Taxonomy" id="762967"/>
    <lineage>
        <taxon>Bacteria</taxon>
        <taxon>Pseudomonadati</taxon>
        <taxon>Pseudomonadota</taxon>
        <taxon>Betaproteobacteria</taxon>
        <taxon>Burkholderiales</taxon>
        <taxon>Sutterellaceae</taxon>
        <taxon>Sutterella</taxon>
    </lineage>
</organism>
<dbReference type="GO" id="GO:0006313">
    <property type="term" value="P:DNA transposition"/>
    <property type="evidence" value="ECO:0007669"/>
    <property type="project" value="InterPro"/>
</dbReference>
<dbReference type="PATRIC" id="fig|762967.3.peg.120"/>
<dbReference type="Pfam" id="PF01609">
    <property type="entry name" value="DDE_Tnp_1"/>
    <property type="match status" value="1"/>
</dbReference>
<keyword evidence="4" id="KW-1185">Reference proteome</keyword>
<dbReference type="GO" id="GO:0004803">
    <property type="term" value="F:transposase activity"/>
    <property type="evidence" value="ECO:0007669"/>
    <property type="project" value="InterPro"/>
</dbReference>
<name>H3KBP0_9BURK</name>
<evidence type="ECO:0000313" key="3">
    <source>
        <dbReference type="EMBL" id="EHY32469.1"/>
    </source>
</evidence>
<evidence type="ECO:0000259" key="2">
    <source>
        <dbReference type="Pfam" id="PF01609"/>
    </source>
</evidence>
<feature type="coiled-coil region" evidence="1">
    <location>
        <begin position="556"/>
        <end position="583"/>
    </location>
</feature>
<keyword evidence="1" id="KW-0175">Coiled coil</keyword>
<dbReference type="RefSeq" id="WP_008540486.1">
    <property type="nucleotide sequence ID" value="NZ_JH604849.1"/>
</dbReference>
<comment type="caution">
    <text evidence="3">The sequence shown here is derived from an EMBL/GenBank/DDBJ whole genome shotgun (WGS) entry which is preliminary data.</text>
</comment>
<dbReference type="GO" id="GO:0003677">
    <property type="term" value="F:DNA binding"/>
    <property type="evidence" value="ECO:0007669"/>
    <property type="project" value="InterPro"/>
</dbReference>
<feature type="domain" description="Transposase IS4-like" evidence="2">
    <location>
        <begin position="221"/>
        <end position="483"/>
    </location>
</feature>
<gene>
    <name evidence="3" type="ORF">HMPREF9440_00136</name>
</gene>
<accession>H3KBP0</accession>